<protein>
    <submittedName>
        <fullName evidence="2">Uncharacterized protein</fullName>
    </submittedName>
</protein>
<organism evidence="2">
    <name type="scientific">Populus alba</name>
    <name type="common">White poplar</name>
    <dbReference type="NCBI Taxonomy" id="43335"/>
    <lineage>
        <taxon>Eukaryota</taxon>
        <taxon>Viridiplantae</taxon>
        <taxon>Streptophyta</taxon>
        <taxon>Embryophyta</taxon>
        <taxon>Tracheophyta</taxon>
        <taxon>Spermatophyta</taxon>
        <taxon>Magnoliopsida</taxon>
        <taxon>eudicotyledons</taxon>
        <taxon>Gunneridae</taxon>
        <taxon>Pentapetalae</taxon>
        <taxon>rosids</taxon>
        <taxon>fabids</taxon>
        <taxon>Malpighiales</taxon>
        <taxon>Salicaceae</taxon>
        <taxon>Saliceae</taxon>
        <taxon>Populus</taxon>
    </lineage>
</organism>
<evidence type="ECO:0000313" key="2">
    <source>
        <dbReference type="EMBL" id="TKR83777.1"/>
    </source>
</evidence>
<evidence type="ECO:0000256" key="1">
    <source>
        <dbReference type="SAM" id="MobiDB-lite"/>
    </source>
</evidence>
<accession>A0A4U5NK46</accession>
<dbReference type="AlphaFoldDB" id="A0A4U5NK46"/>
<feature type="region of interest" description="Disordered" evidence="1">
    <location>
        <begin position="1"/>
        <end position="59"/>
    </location>
</feature>
<sequence length="200" mass="22697">MGIENEACVKEEMGLDSEKQLFPKTDEPSITMKEETKERRSGGHNDEPGRKDANAKTKVVDERKVNRVSVEDGDFLKRMNDWSATYGMGNCVIPLVNSAKMKAEFTLEELDSRKHLLNLQSDLDEAAAILPMVSRRKGDGTSKHSNVSFKGIQKHVLYWISESRKELMLRKQQKLFIHAGLPIGYVTCSFPYARSMQMTL</sequence>
<dbReference type="EMBL" id="RCHU01001022">
    <property type="protein sequence ID" value="TKR83777.1"/>
    <property type="molecule type" value="Genomic_DNA"/>
</dbReference>
<proteinExistence type="predicted"/>
<dbReference type="STRING" id="43335.A0A4U5NK46"/>
<comment type="caution">
    <text evidence="2">The sequence shown here is derived from an EMBL/GenBank/DDBJ whole genome shotgun (WGS) entry which is preliminary data.</text>
</comment>
<gene>
    <name evidence="2" type="ORF">D5086_0000265480</name>
</gene>
<feature type="compositionally biased region" description="Basic and acidic residues" evidence="1">
    <location>
        <begin position="7"/>
        <end position="59"/>
    </location>
</feature>
<reference evidence="2" key="1">
    <citation type="submission" date="2018-10" db="EMBL/GenBank/DDBJ databases">
        <title>Population genomic analysis revealed the cold adaptation of white poplar.</title>
        <authorList>
            <person name="Liu Y.-J."/>
        </authorList>
    </citation>
    <scope>NUCLEOTIDE SEQUENCE [LARGE SCALE GENOMIC DNA]</scope>
    <source>
        <strain evidence="2">PAL-ZL1</strain>
    </source>
</reference>
<name>A0A4U5NK46_POPAL</name>